<comment type="caution">
    <text evidence="2">The sequence shown here is derived from an EMBL/GenBank/DDBJ whole genome shotgun (WGS) entry which is preliminary data.</text>
</comment>
<evidence type="ECO:0000313" key="3">
    <source>
        <dbReference type="Proteomes" id="UP000751190"/>
    </source>
</evidence>
<organism evidence="2 3">
    <name type="scientific">Diacronema lutheri</name>
    <name type="common">Unicellular marine alga</name>
    <name type="synonym">Monochrysis lutheri</name>
    <dbReference type="NCBI Taxonomy" id="2081491"/>
    <lineage>
        <taxon>Eukaryota</taxon>
        <taxon>Haptista</taxon>
        <taxon>Haptophyta</taxon>
        <taxon>Pavlovophyceae</taxon>
        <taxon>Pavlovales</taxon>
        <taxon>Pavlovaceae</taxon>
        <taxon>Diacronema</taxon>
    </lineage>
</organism>
<feature type="compositionally biased region" description="Acidic residues" evidence="1">
    <location>
        <begin position="11"/>
        <end position="34"/>
    </location>
</feature>
<reference evidence="2" key="1">
    <citation type="submission" date="2021-05" db="EMBL/GenBank/DDBJ databases">
        <title>The genome of the haptophyte Pavlova lutheri (Diacronema luteri, Pavlovales) - a model for lipid biosynthesis in eukaryotic algae.</title>
        <authorList>
            <person name="Hulatt C.J."/>
            <person name="Posewitz M.C."/>
        </authorList>
    </citation>
    <scope>NUCLEOTIDE SEQUENCE</scope>
    <source>
        <strain evidence="2">NIVA-4/92</strain>
    </source>
</reference>
<evidence type="ECO:0000256" key="1">
    <source>
        <dbReference type="SAM" id="MobiDB-lite"/>
    </source>
</evidence>
<feature type="compositionally biased region" description="Low complexity" evidence="1">
    <location>
        <begin position="85"/>
        <end position="105"/>
    </location>
</feature>
<gene>
    <name evidence="2" type="ORF">KFE25_003336</name>
</gene>
<feature type="region of interest" description="Disordered" evidence="1">
    <location>
        <begin position="1"/>
        <end position="43"/>
    </location>
</feature>
<accession>A0A8J6CE77</accession>
<proteinExistence type="predicted"/>
<evidence type="ECO:0000313" key="2">
    <source>
        <dbReference type="EMBL" id="KAG8464273.1"/>
    </source>
</evidence>
<sequence>MDLNKLLGLSESDEEEEDEDEEDVERAADDDGDSSDLCGDAVLGDGAARGAELGEGRGGGLCAALDAARGAARAVMSGGEGSGSASGNAARNTARGAARGTARAAPSVGNSEARSAMFEPMPGADCARAASLAALADAARVGNDDGGNGGGSSTYDWARLAVKQDGLTLEALRARVAEWGVYYKAPVITADIEQIAKRGKQAAAQAREAERQ</sequence>
<dbReference type="AlphaFoldDB" id="A0A8J6CE77"/>
<protein>
    <submittedName>
        <fullName evidence="2">Uncharacterized protein</fullName>
    </submittedName>
</protein>
<dbReference type="Proteomes" id="UP000751190">
    <property type="component" value="Unassembled WGS sequence"/>
</dbReference>
<dbReference type="EMBL" id="JAGTXO010000013">
    <property type="protein sequence ID" value="KAG8464273.1"/>
    <property type="molecule type" value="Genomic_DNA"/>
</dbReference>
<name>A0A8J6CE77_DIALT</name>
<feature type="region of interest" description="Disordered" evidence="1">
    <location>
        <begin position="76"/>
        <end position="111"/>
    </location>
</feature>
<keyword evidence="3" id="KW-1185">Reference proteome</keyword>